<organism evidence="2 3">
    <name type="scientific">Aquarana catesbeiana</name>
    <name type="common">American bullfrog</name>
    <name type="synonym">Rana catesbeiana</name>
    <dbReference type="NCBI Taxonomy" id="8400"/>
    <lineage>
        <taxon>Eukaryota</taxon>
        <taxon>Metazoa</taxon>
        <taxon>Chordata</taxon>
        <taxon>Craniata</taxon>
        <taxon>Vertebrata</taxon>
        <taxon>Euteleostomi</taxon>
        <taxon>Amphibia</taxon>
        <taxon>Batrachia</taxon>
        <taxon>Anura</taxon>
        <taxon>Neobatrachia</taxon>
        <taxon>Ranoidea</taxon>
        <taxon>Ranidae</taxon>
        <taxon>Aquarana</taxon>
    </lineage>
</organism>
<name>A0A2G9RQG3_AQUCT</name>
<reference evidence="3" key="1">
    <citation type="journal article" date="2017" name="Nat. Commun.">
        <title>The North American bullfrog draft genome provides insight into hormonal regulation of long noncoding RNA.</title>
        <authorList>
            <person name="Hammond S.A."/>
            <person name="Warren R.L."/>
            <person name="Vandervalk B.P."/>
            <person name="Kucuk E."/>
            <person name="Khan H."/>
            <person name="Gibb E.A."/>
            <person name="Pandoh P."/>
            <person name="Kirk H."/>
            <person name="Zhao Y."/>
            <person name="Jones M."/>
            <person name="Mungall A.J."/>
            <person name="Coope R."/>
            <person name="Pleasance S."/>
            <person name="Moore R.A."/>
            <person name="Holt R.A."/>
            <person name="Round J.M."/>
            <person name="Ohora S."/>
            <person name="Walle B.V."/>
            <person name="Veldhoen N."/>
            <person name="Helbing C.C."/>
            <person name="Birol I."/>
        </authorList>
    </citation>
    <scope>NUCLEOTIDE SEQUENCE [LARGE SCALE GENOMIC DNA]</scope>
</reference>
<protein>
    <submittedName>
        <fullName evidence="2">Uncharacterized protein</fullName>
    </submittedName>
</protein>
<dbReference type="EMBL" id="KV930063">
    <property type="protein sequence ID" value="PIO30130.1"/>
    <property type="molecule type" value="Genomic_DNA"/>
</dbReference>
<evidence type="ECO:0000313" key="3">
    <source>
        <dbReference type="Proteomes" id="UP000228934"/>
    </source>
</evidence>
<gene>
    <name evidence="2" type="ORF">AB205_0088290</name>
</gene>
<sequence>MFLDIPFCLEIVFSSFNREAPKKEAPAKPQQGKKGGYPRSGTNRGGNKVIFPQKIKKKKCSMVEFTSQEQTLTSYQVQEESECGQLTQDVSLEPWDLTPGPSTDIAIVVIKSPDVSHSEGQSEPEEEESIWEPLVYASHNIPLCTIGRMSADMLHCLKDLEQIKEAATALQRTIRFCGHACQI</sequence>
<accession>A0A2G9RQG3</accession>
<proteinExistence type="predicted"/>
<dbReference type="AlphaFoldDB" id="A0A2G9RQG3"/>
<feature type="region of interest" description="Disordered" evidence="1">
    <location>
        <begin position="19"/>
        <end position="48"/>
    </location>
</feature>
<dbReference type="Proteomes" id="UP000228934">
    <property type="component" value="Unassembled WGS sequence"/>
</dbReference>
<keyword evidence="3" id="KW-1185">Reference proteome</keyword>
<evidence type="ECO:0000313" key="2">
    <source>
        <dbReference type="EMBL" id="PIO30130.1"/>
    </source>
</evidence>
<evidence type="ECO:0000256" key="1">
    <source>
        <dbReference type="SAM" id="MobiDB-lite"/>
    </source>
</evidence>